<keyword evidence="7 16" id="KW-0812">Transmembrane</keyword>
<reference evidence="17" key="1">
    <citation type="submission" date="2015-08" db="EMBL/GenBank/DDBJ databases">
        <title>Complete Mitochondrial Genome of Rhynchophorus ferrugineus.</title>
        <authorList>
            <person name="Bi G."/>
            <person name="Du Q."/>
            <person name="Liu G."/>
            <person name="Zhen Z."/>
            <person name="Zhao E."/>
            <person name="Yang J."/>
        </authorList>
    </citation>
    <scope>NUCLEOTIDE SEQUENCE</scope>
</reference>
<proteinExistence type="inferred from homology"/>
<comment type="subcellular location">
    <subcellularLocation>
        <location evidence="1">Mitochondrion membrane</location>
        <topology evidence="1">Multi-pass membrane protein</topology>
    </subcellularLocation>
</comment>
<evidence type="ECO:0000256" key="2">
    <source>
        <dbReference type="ARBA" id="ARBA00005698"/>
    </source>
</evidence>
<feature type="transmembrane region" description="Helical" evidence="16">
    <location>
        <begin position="51"/>
        <end position="70"/>
    </location>
</feature>
<dbReference type="GO" id="GO:0008137">
    <property type="term" value="F:NADH dehydrogenase (ubiquinone) activity"/>
    <property type="evidence" value="ECO:0007669"/>
    <property type="project" value="UniProtKB-EC"/>
</dbReference>
<evidence type="ECO:0000256" key="1">
    <source>
        <dbReference type="ARBA" id="ARBA00004225"/>
    </source>
</evidence>
<organism evidence="17">
    <name type="scientific">Rhynchophorus ferrugineus</name>
    <name type="common">Red palm weevil</name>
    <name type="synonym">Curculio ferrugineus</name>
    <dbReference type="NCBI Taxonomy" id="354439"/>
    <lineage>
        <taxon>Eukaryota</taxon>
        <taxon>Metazoa</taxon>
        <taxon>Ecdysozoa</taxon>
        <taxon>Arthropoda</taxon>
        <taxon>Hexapoda</taxon>
        <taxon>Insecta</taxon>
        <taxon>Pterygota</taxon>
        <taxon>Neoptera</taxon>
        <taxon>Endopterygota</taxon>
        <taxon>Coleoptera</taxon>
        <taxon>Polyphaga</taxon>
        <taxon>Cucujiformia</taxon>
        <taxon>Curculionidae</taxon>
        <taxon>Dryophthorinae</taxon>
        <taxon>Rhynchophorus</taxon>
    </lineage>
</organism>
<evidence type="ECO:0000256" key="13">
    <source>
        <dbReference type="ARBA" id="ARBA00023136"/>
    </source>
</evidence>
<sequence>MMSNLIFINIFSNFLFIFLKHPLSMGGMLLIQTITVSLLTGLFFSNFWFSYILFIIMIGGMLVLFLYMTSVASDEKFKYNKLLLLPLGFMACSLFLNLFLDDFFTMKMSIQHSFWNESLSMKSNFYFLTKYIYFPNSLLMMLLMIYLFLTLILVVKLTDLYLGPLRQKF</sequence>
<geneLocation type="mitochondrion" evidence="17"/>
<keyword evidence="11" id="KW-0520">NAD</keyword>
<evidence type="ECO:0000256" key="11">
    <source>
        <dbReference type="ARBA" id="ARBA00023027"/>
    </source>
</evidence>
<evidence type="ECO:0000256" key="5">
    <source>
        <dbReference type="ARBA" id="ARBA00022448"/>
    </source>
</evidence>
<feature type="transmembrane region" description="Helical" evidence="16">
    <location>
        <begin position="82"/>
        <end position="100"/>
    </location>
</feature>
<evidence type="ECO:0000256" key="3">
    <source>
        <dbReference type="ARBA" id="ARBA00012944"/>
    </source>
</evidence>
<keyword evidence="10 16" id="KW-1133">Transmembrane helix</keyword>
<keyword evidence="12 17" id="KW-0496">Mitochondrion</keyword>
<evidence type="ECO:0000313" key="17">
    <source>
        <dbReference type="EMBL" id="ALN11762.1"/>
    </source>
</evidence>
<dbReference type="AlphaFoldDB" id="A0A0S2A3E4"/>
<evidence type="ECO:0000256" key="7">
    <source>
        <dbReference type="ARBA" id="ARBA00022692"/>
    </source>
</evidence>
<evidence type="ECO:0000256" key="9">
    <source>
        <dbReference type="ARBA" id="ARBA00022982"/>
    </source>
</evidence>
<protein>
    <recommendedName>
        <fullName evidence="4">NADH-ubiquinone oxidoreductase chain 6</fullName>
        <ecNumber evidence="3">7.1.1.2</ecNumber>
    </recommendedName>
    <alternativeName>
        <fullName evidence="14">NADH dehydrogenase subunit 6</fullName>
    </alternativeName>
</protein>
<dbReference type="EMBL" id="KT428893">
    <property type="protein sequence ID" value="ALN11762.1"/>
    <property type="molecule type" value="Genomic_DNA"/>
</dbReference>
<comment type="similarity">
    <text evidence="2">Belongs to the complex I subunit 6 family.</text>
</comment>
<evidence type="ECO:0000256" key="8">
    <source>
        <dbReference type="ARBA" id="ARBA00022967"/>
    </source>
</evidence>
<dbReference type="GO" id="GO:0031966">
    <property type="term" value="C:mitochondrial membrane"/>
    <property type="evidence" value="ECO:0007669"/>
    <property type="project" value="UniProtKB-SubCell"/>
</dbReference>
<evidence type="ECO:0000256" key="10">
    <source>
        <dbReference type="ARBA" id="ARBA00022989"/>
    </source>
</evidence>
<dbReference type="InterPro" id="IPR050269">
    <property type="entry name" value="ComplexI_Subunit6"/>
</dbReference>
<feature type="transmembrane region" description="Helical" evidence="16">
    <location>
        <begin position="138"/>
        <end position="162"/>
    </location>
</feature>
<keyword evidence="6" id="KW-0679">Respiratory chain</keyword>
<evidence type="ECO:0000256" key="14">
    <source>
        <dbReference type="ARBA" id="ARBA00031019"/>
    </source>
</evidence>
<name>A0A0S2A3E4_RHYFE</name>
<evidence type="ECO:0000256" key="12">
    <source>
        <dbReference type="ARBA" id="ARBA00023128"/>
    </source>
</evidence>
<evidence type="ECO:0000256" key="15">
    <source>
        <dbReference type="ARBA" id="ARBA00049551"/>
    </source>
</evidence>
<keyword evidence="5" id="KW-0813">Transport</keyword>
<comment type="catalytic activity">
    <reaction evidence="15">
        <text>a ubiquinone + NADH + 5 H(+)(in) = a ubiquinol + NAD(+) + 4 H(+)(out)</text>
        <dbReference type="Rhea" id="RHEA:29091"/>
        <dbReference type="Rhea" id="RHEA-COMP:9565"/>
        <dbReference type="Rhea" id="RHEA-COMP:9566"/>
        <dbReference type="ChEBI" id="CHEBI:15378"/>
        <dbReference type="ChEBI" id="CHEBI:16389"/>
        <dbReference type="ChEBI" id="CHEBI:17976"/>
        <dbReference type="ChEBI" id="CHEBI:57540"/>
        <dbReference type="ChEBI" id="CHEBI:57945"/>
        <dbReference type="EC" id="7.1.1.2"/>
    </reaction>
</comment>
<accession>A0A0S2A3E4</accession>
<evidence type="ECO:0000256" key="4">
    <source>
        <dbReference type="ARBA" id="ARBA00021095"/>
    </source>
</evidence>
<evidence type="ECO:0000256" key="16">
    <source>
        <dbReference type="SAM" id="Phobius"/>
    </source>
</evidence>
<dbReference type="PANTHER" id="PTHR11435">
    <property type="entry name" value="NADH UBIQUINONE OXIDOREDUCTASE SUBUNIT ND6"/>
    <property type="match status" value="1"/>
</dbReference>
<keyword evidence="8" id="KW-1278">Translocase</keyword>
<keyword evidence="13 16" id="KW-0472">Membrane</keyword>
<evidence type="ECO:0000256" key="6">
    <source>
        <dbReference type="ARBA" id="ARBA00022660"/>
    </source>
</evidence>
<gene>
    <name evidence="17" type="primary">ND6</name>
</gene>
<keyword evidence="9" id="KW-0249">Electron transport</keyword>
<feature type="transmembrane region" description="Helical" evidence="16">
    <location>
        <begin position="6"/>
        <end position="23"/>
    </location>
</feature>
<dbReference type="EC" id="7.1.1.2" evidence="3"/>
<dbReference type="PANTHER" id="PTHR11435:SF1">
    <property type="entry name" value="NADH-UBIQUINONE OXIDOREDUCTASE CHAIN 6"/>
    <property type="match status" value="1"/>
</dbReference>